<dbReference type="InterPro" id="IPR004358">
    <property type="entry name" value="Sig_transdc_His_kin-like_C"/>
</dbReference>
<dbReference type="GO" id="GO:0016301">
    <property type="term" value="F:kinase activity"/>
    <property type="evidence" value="ECO:0007669"/>
    <property type="project" value="UniProtKB-KW"/>
</dbReference>
<keyword evidence="13" id="KW-0411">Iron-sulfur</keyword>
<evidence type="ECO:0000256" key="4">
    <source>
        <dbReference type="ARBA" id="ARBA00022485"/>
    </source>
</evidence>
<comment type="cofactor">
    <cofactor evidence="2">
        <name>[4Fe-4S] cluster</name>
        <dbReference type="ChEBI" id="CHEBI:49883"/>
    </cofactor>
</comment>
<dbReference type="RefSeq" id="WP_379929483.1">
    <property type="nucleotide sequence ID" value="NZ_JBHUMM010000023.1"/>
</dbReference>
<dbReference type="PRINTS" id="PR00344">
    <property type="entry name" value="BCTRLSENSOR"/>
</dbReference>
<evidence type="ECO:0000313" key="19">
    <source>
        <dbReference type="Proteomes" id="UP001597497"/>
    </source>
</evidence>
<evidence type="ECO:0000256" key="16">
    <source>
        <dbReference type="SAM" id="Coils"/>
    </source>
</evidence>
<evidence type="ECO:0000256" key="12">
    <source>
        <dbReference type="ARBA" id="ARBA00023012"/>
    </source>
</evidence>
<dbReference type="InterPro" id="IPR036890">
    <property type="entry name" value="HATPase_C_sf"/>
</dbReference>
<dbReference type="Pfam" id="PF02518">
    <property type="entry name" value="HATPase_c"/>
    <property type="match status" value="1"/>
</dbReference>
<dbReference type="Pfam" id="PF05384">
    <property type="entry name" value="DegS"/>
    <property type="match status" value="1"/>
</dbReference>
<evidence type="ECO:0000256" key="11">
    <source>
        <dbReference type="ARBA" id="ARBA00023004"/>
    </source>
</evidence>
<dbReference type="SUPFAM" id="SSF55874">
    <property type="entry name" value="ATPase domain of HSP90 chaperone/DNA topoisomerase II/histidine kinase"/>
    <property type="match status" value="1"/>
</dbReference>
<feature type="coiled-coil region" evidence="16">
    <location>
        <begin position="30"/>
        <end position="78"/>
    </location>
</feature>
<dbReference type="CDD" id="cd16917">
    <property type="entry name" value="HATPase_UhpB-NarQ-NarX-like"/>
    <property type="match status" value="1"/>
</dbReference>
<evidence type="ECO:0000256" key="6">
    <source>
        <dbReference type="ARBA" id="ARBA00022679"/>
    </source>
</evidence>
<keyword evidence="15" id="KW-0904">Protein phosphatase</keyword>
<gene>
    <name evidence="18" type="ORF">ACFSUC_10325</name>
</gene>
<keyword evidence="7" id="KW-0479">Metal-binding</keyword>
<evidence type="ECO:0000256" key="7">
    <source>
        <dbReference type="ARBA" id="ARBA00022723"/>
    </source>
</evidence>
<comment type="catalytic activity">
    <reaction evidence="1 15">
        <text>ATP + protein L-histidine = ADP + protein N-phospho-L-histidine.</text>
        <dbReference type="EC" id="2.7.13.3"/>
    </reaction>
</comment>
<keyword evidence="16" id="KW-0175">Coiled coil</keyword>
<evidence type="ECO:0000256" key="14">
    <source>
        <dbReference type="ARBA" id="ARBA00024827"/>
    </source>
</evidence>
<evidence type="ECO:0000256" key="8">
    <source>
        <dbReference type="ARBA" id="ARBA00022741"/>
    </source>
</evidence>
<evidence type="ECO:0000256" key="5">
    <source>
        <dbReference type="ARBA" id="ARBA00022490"/>
    </source>
</evidence>
<keyword evidence="15" id="KW-0378">Hydrolase</keyword>
<keyword evidence="8 15" id="KW-0547">Nucleotide-binding</keyword>
<keyword evidence="10 15" id="KW-0067">ATP-binding</keyword>
<dbReference type="Gene3D" id="3.30.565.10">
    <property type="entry name" value="Histidine kinase-like ATPase, C-terminal domain"/>
    <property type="match status" value="1"/>
</dbReference>
<dbReference type="EC" id="3.1.3.-" evidence="15"/>
<dbReference type="InterPro" id="IPR008595">
    <property type="entry name" value="DegS"/>
</dbReference>
<evidence type="ECO:0000256" key="13">
    <source>
        <dbReference type="ARBA" id="ARBA00023014"/>
    </source>
</evidence>
<proteinExistence type="predicted"/>
<keyword evidence="19" id="KW-1185">Reference proteome</keyword>
<evidence type="ECO:0000259" key="17">
    <source>
        <dbReference type="PROSITE" id="PS50109"/>
    </source>
</evidence>
<evidence type="ECO:0000256" key="1">
    <source>
        <dbReference type="ARBA" id="ARBA00000085"/>
    </source>
</evidence>
<keyword evidence="6 15" id="KW-0808">Transferase</keyword>
<keyword evidence="12 15" id="KW-0902">Two-component regulatory system</keyword>
<reference evidence="19" key="1">
    <citation type="journal article" date="2019" name="Int. J. Syst. Evol. Microbiol.">
        <title>The Global Catalogue of Microorganisms (GCM) 10K type strain sequencing project: providing services to taxonomists for standard genome sequencing and annotation.</title>
        <authorList>
            <consortium name="The Broad Institute Genomics Platform"/>
            <consortium name="The Broad Institute Genome Sequencing Center for Infectious Disease"/>
            <person name="Wu L."/>
            <person name="Ma J."/>
        </authorList>
    </citation>
    <scope>NUCLEOTIDE SEQUENCE [LARGE SCALE GENOMIC DNA]</scope>
    <source>
        <strain evidence="19">KCTC 33676</strain>
    </source>
</reference>
<comment type="function">
    <text evidence="15">Member of the two-component regulatory system DegS/DegU, which plays an important role in the transition growth phase.</text>
</comment>
<comment type="subcellular location">
    <subcellularLocation>
        <location evidence="3 15">Cytoplasm</location>
    </subcellularLocation>
</comment>
<dbReference type="Proteomes" id="UP001597497">
    <property type="component" value="Unassembled WGS sequence"/>
</dbReference>
<feature type="domain" description="Histidine kinase" evidence="17">
    <location>
        <begin position="180"/>
        <end position="381"/>
    </location>
</feature>
<dbReference type="Gene3D" id="1.20.5.1930">
    <property type="match status" value="1"/>
</dbReference>
<dbReference type="PANTHER" id="PTHR24421:SF55">
    <property type="entry name" value="SENSOR HISTIDINE KINASE YDFH"/>
    <property type="match status" value="1"/>
</dbReference>
<keyword evidence="11" id="KW-0408">Iron</keyword>
<evidence type="ECO:0000256" key="3">
    <source>
        <dbReference type="ARBA" id="ARBA00004496"/>
    </source>
</evidence>
<dbReference type="EC" id="2.7.13.3" evidence="15"/>
<name>A0ABW5RBJ9_9BACL</name>
<evidence type="ECO:0000256" key="15">
    <source>
        <dbReference type="PIRNR" id="PIRNR003169"/>
    </source>
</evidence>
<keyword evidence="4" id="KW-0004">4Fe-4S</keyword>
<dbReference type="PIRSF" id="PIRSF003169">
    <property type="entry name" value="STHK_DegS"/>
    <property type="match status" value="1"/>
</dbReference>
<dbReference type="InterPro" id="IPR016381">
    <property type="entry name" value="Sig_transdc_His_kinase_DegS"/>
</dbReference>
<dbReference type="Pfam" id="PF07730">
    <property type="entry name" value="HisKA_3"/>
    <property type="match status" value="1"/>
</dbReference>
<dbReference type="PANTHER" id="PTHR24421">
    <property type="entry name" value="NITRATE/NITRITE SENSOR PROTEIN NARX-RELATED"/>
    <property type="match status" value="1"/>
</dbReference>
<sequence length="398" mass="46214">MNVQADSIDRVIKNAVEVMDNSRYQIFEICESARSELDSLNKELEKVIEETKITIDRVDQLELDFRKARIRLSEVSRDFGRYQEQDIKQAYETATKIQMDILIYREKEINLKARRDDLQKRTRNVEKTIERAETVASQMNVVLEYLSGDLNQVTRILESAKNRQLLGLKIILAQEEERRRIAREIHDGMAQSMANLILRTEITERMMNKQDYEMAKVEIHDLKGQVRDNLEEVRKMIFNLRPMALDDLGLIPTLRKFVQDFEDKHKIRTQFDFHGKQARLPSAMEVALFRLVQESFSNVLKHAQATFVEVWITYQQDRVQVSVADNGVGFDPELVERKISEGDNFGLMGMKERVDLLEGTFKIESSKQTGTKIKIDVPLKVEEEAIKSENGKKGAGEE</sequence>
<dbReference type="InterPro" id="IPR011712">
    <property type="entry name" value="Sig_transdc_His_kin_sub3_dim/P"/>
</dbReference>
<dbReference type="EMBL" id="JBHUMM010000023">
    <property type="protein sequence ID" value="MFD2672000.1"/>
    <property type="molecule type" value="Genomic_DNA"/>
</dbReference>
<evidence type="ECO:0000256" key="9">
    <source>
        <dbReference type="ARBA" id="ARBA00022777"/>
    </source>
</evidence>
<accession>A0ABW5RBJ9</accession>
<evidence type="ECO:0000256" key="10">
    <source>
        <dbReference type="ARBA" id="ARBA00022840"/>
    </source>
</evidence>
<keyword evidence="9 15" id="KW-0418">Kinase</keyword>
<organism evidence="18 19">
    <name type="scientific">Marinicrinis sediminis</name>
    <dbReference type="NCBI Taxonomy" id="1652465"/>
    <lineage>
        <taxon>Bacteria</taxon>
        <taxon>Bacillati</taxon>
        <taxon>Bacillota</taxon>
        <taxon>Bacilli</taxon>
        <taxon>Bacillales</taxon>
        <taxon>Paenibacillaceae</taxon>
    </lineage>
</organism>
<comment type="caution">
    <text evidence="18">The sequence shown here is derived from an EMBL/GenBank/DDBJ whole genome shotgun (WGS) entry which is preliminary data.</text>
</comment>
<evidence type="ECO:0000256" key="2">
    <source>
        <dbReference type="ARBA" id="ARBA00001966"/>
    </source>
</evidence>
<dbReference type="InterPro" id="IPR005467">
    <property type="entry name" value="His_kinase_dom"/>
</dbReference>
<protein>
    <recommendedName>
        <fullName evidence="15">Signal transduction histidine-protein kinase/phosphatase DegS</fullName>
        <ecNumber evidence="15">2.7.13.3</ecNumber>
        <ecNumber evidence="15">3.1.3.-</ecNumber>
    </recommendedName>
</protein>
<dbReference type="InterPro" id="IPR003594">
    <property type="entry name" value="HATPase_dom"/>
</dbReference>
<dbReference type="InterPro" id="IPR050482">
    <property type="entry name" value="Sensor_HK_TwoCompSys"/>
</dbReference>
<dbReference type="SMART" id="SM00387">
    <property type="entry name" value="HATPase_c"/>
    <property type="match status" value="1"/>
</dbReference>
<keyword evidence="5 15" id="KW-0963">Cytoplasm</keyword>
<dbReference type="PROSITE" id="PS50109">
    <property type="entry name" value="HIS_KIN"/>
    <property type="match status" value="1"/>
</dbReference>
<evidence type="ECO:0000313" key="18">
    <source>
        <dbReference type="EMBL" id="MFD2672000.1"/>
    </source>
</evidence>
<comment type="function">
    <text evidence="14">Member of the two-component regulatory system NreB/NreC involved in the control of dissimilatory nitrate/nitrite reduction in response to oxygen. NreB functions as a direct oxygen sensor histidine kinase which is autophosphorylated, in the absence of oxygen, probably at the conserved histidine residue, and transfers its phosphate group probably to a conserved aspartate residue of NreC. NreB/NreC activates the expression of the nitrate (narGHJI) and nitrite (nir) reductase operons, as well as the putative nitrate transporter gene narT.</text>
</comment>